<evidence type="ECO:0000313" key="2">
    <source>
        <dbReference type="EMBL" id="TEB20264.1"/>
    </source>
</evidence>
<evidence type="ECO:0000256" key="1">
    <source>
        <dbReference type="SAM" id="MobiDB-lite"/>
    </source>
</evidence>
<feature type="region of interest" description="Disordered" evidence="1">
    <location>
        <begin position="157"/>
        <end position="194"/>
    </location>
</feature>
<dbReference type="EMBL" id="QPFP01000146">
    <property type="protein sequence ID" value="TEB20264.1"/>
    <property type="molecule type" value="Genomic_DNA"/>
</dbReference>
<feature type="compositionally biased region" description="Acidic residues" evidence="1">
    <location>
        <begin position="185"/>
        <end position="194"/>
    </location>
</feature>
<comment type="caution">
    <text evidence="2">The sequence shown here is derived from an EMBL/GenBank/DDBJ whole genome shotgun (WGS) entry which is preliminary data.</text>
</comment>
<accession>A0A4Y7SFJ2</accession>
<sequence>MYLAAGIIQLTMNPNMVEALTSTTTISKQKDWKTEDPSEFHGRARADGLGRELCMDLGEDPTEREFEGLASDRQVPKQPQEDERLKLKKGVVAAVGDILIKDGLIDLLDFPMLLNVPIDSLVDDAVNILFQEVGVLKGRRRIDDWAKFFEARPTVDRSMTTDRHQKLPPAERGDAEGDAEHQQEDDGVEYSGED</sequence>
<gene>
    <name evidence="2" type="ORF">FA13DRAFT_1717932</name>
</gene>
<reference evidence="2 3" key="1">
    <citation type="journal article" date="2019" name="Nat. Ecol. Evol.">
        <title>Megaphylogeny resolves global patterns of mushroom evolution.</title>
        <authorList>
            <person name="Varga T."/>
            <person name="Krizsan K."/>
            <person name="Foldi C."/>
            <person name="Dima B."/>
            <person name="Sanchez-Garcia M."/>
            <person name="Sanchez-Ramirez S."/>
            <person name="Szollosi G.J."/>
            <person name="Szarkandi J.G."/>
            <person name="Papp V."/>
            <person name="Albert L."/>
            <person name="Andreopoulos W."/>
            <person name="Angelini C."/>
            <person name="Antonin V."/>
            <person name="Barry K.W."/>
            <person name="Bougher N.L."/>
            <person name="Buchanan P."/>
            <person name="Buyck B."/>
            <person name="Bense V."/>
            <person name="Catcheside P."/>
            <person name="Chovatia M."/>
            <person name="Cooper J."/>
            <person name="Damon W."/>
            <person name="Desjardin D."/>
            <person name="Finy P."/>
            <person name="Geml J."/>
            <person name="Haridas S."/>
            <person name="Hughes K."/>
            <person name="Justo A."/>
            <person name="Karasinski D."/>
            <person name="Kautmanova I."/>
            <person name="Kiss B."/>
            <person name="Kocsube S."/>
            <person name="Kotiranta H."/>
            <person name="LaButti K.M."/>
            <person name="Lechner B.E."/>
            <person name="Liimatainen K."/>
            <person name="Lipzen A."/>
            <person name="Lukacs Z."/>
            <person name="Mihaltcheva S."/>
            <person name="Morgado L.N."/>
            <person name="Niskanen T."/>
            <person name="Noordeloos M.E."/>
            <person name="Ohm R.A."/>
            <person name="Ortiz-Santana B."/>
            <person name="Ovrebo C."/>
            <person name="Racz N."/>
            <person name="Riley R."/>
            <person name="Savchenko A."/>
            <person name="Shiryaev A."/>
            <person name="Soop K."/>
            <person name="Spirin V."/>
            <person name="Szebenyi C."/>
            <person name="Tomsovsky M."/>
            <person name="Tulloss R.E."/>
            <person name="Uehling J."/>
            <person name="Grigoriev I.V."/>
            <person name="Vagvolgyi C."/>
            <person name="Papp T."/>
            <person name="Martin F.M."/>
            <person name="Miettinen O."/>
            <person name="Hibbett D.S."/>
            <person name="Nagy L.G."/>
        </authorList>
    </citation>
    <scope>NUCLEOTIDE SEQUENCE [LARGE SCALE GENOMIC DNA]</scope>
    <source>
        <strain evidence="2 3">FP101781</strain>
    </source>
</reference>
<feature type="compositionally biased region" description="Basic and acidic residues" evidence="1">
    <location>
        <begin position="157"/>
        <end position="184"/>
    </location>
</feature>
<dbReference type="Proteomes" id="UP000298030">
    <property type="component" value="Unassembled WGS sequence"/>
</dbReference>
<protein>
    <submittedName>
        <fullName evidence="2">Uncharacterized protein</fullName>
    </submittedName>
</protein>
<proteinExistence type="predicted"/>
<keyword evidence="3" id="KW-1185">Reference proteome</keyword>
<organism evidence="2 3">
    <name type="scientific">Coprinellus micaceus</name>
    <name type="common">Glistening ink-cap mushroom</name>
    <name type="synonym">Coprinus micaceus</name>
    <dbReference type="NCBI Taxonomy" id="71717"/>
    <lineage>
        <taxon>Eukaryota</taxon>
        <taxon>Fungi</taxon>
        <taxon>Dikarya</taxon>
        <taxon>Basidiomycota</taxon>
        <taxon>Agaricomycotina</taxon>
        <taxon>Agaricomycetes</taxon>
        <taxon>Agaricomycetidae</taxon>
        <taxon>Agaricales</taxon>
        <taxon>Agaricineae</taxon>
        <taxon>Psathyrellaceae</taxon>
        <taxon>Coprinellus</taxon>
    </lineage>
</organism>
<evidence type="ECO:0000313" key="3">
    <source>
        <dbReference type="Proteomes" id="UP000298030"/>
    </source>
</evidence>
<name>A0A4Y7SFJ2_COPMI</name>
<dbReference type="AlphaFoldDB" id="A0A4Y7SFJ2"/>